<keyword evidence="2" id="KW-1185">Reference proteome</keyword>
<dbReference type="RefSeq" id="WP_155698849.1">
    <property type="nucleotide sequence ID" value="NZ_CP034235.1"/>
</dbReference>
<dbReference type="EMBL" id="CP034235">
    <property type="protein sequence ID" value="QGQ93850.1"/>
    <property type="molecule type" value="Genomic_DNA"/>
</dbReference>
<dbReference type="AlphaFoldDB" id="A0A6B8RCC4"/>
<dbReference type="OrthoDB" id="2626795at2"/>
<dbReference type="KEGG" id="ppsc:EHS13_02475"/>
<name>A0A6B8RCC4_9BACL</name>
<gene>
    <name evidence="1" type="ORF">EHS13_02475</name>
</gene>
<evidence type="ECO:0000313" key="2">
    <source>
        <dbReference type="Proteomes" id="UP000426246"/>
    </source>
</evidence>
<proteinExistence type="predicted"/>
<protein>
    <submittedName>
        <fullName evidence="1">Uncharacterized protein</fullName>
    </submittedName>
</protein>
<sequence>MLKTTDKLVRQHMTYLLSLEDITTELSRFETLYDHILYYSVSVLNMDIHEAVLAIEDFLSDRVFTDSLEENSSDYMMQLS</sequence>
<organism evidence="1 2">
    <name type="scientific">Paenibacillus psychroresistens</name>
    <dbReference type="NCBI Taxonomy" id="1778678"/>
    <lineage>
        <taxon>Bacteria</taxon>
        <taxon>Bacillati</taxon>
        <taxon>Bacillota</taxon>
        <taxon>Bacilli</taxon>
        <taxon>Bacillales</taxon>
        <taxon>Paenibacillaceae</taxon>
        <taxon>Paenibacillus</taxon>
    </lineage>
</organism>
<reference evidence="2" key="1">
    <citation type="submission" date="2018-11" db="EMBL/GenBank/DDBJ databases">
        <title>Complete genome sequence of Paenibacillus sp. ML311-T8.</title>
        <authorList>
            <person name="Nam Y.-D."/>
            <person name="Kang J."/>
            <person name="Chung W.-H."/>
            <person name="Park Y.S."/>
        </authorList>
    </citation>
    <scope>NUCLEOTIDE SEQUENCE [LARGE SCALE GENOMIC DNA]</scope>
    <source>
        <strain evidence="2">ML311-T8</strain>
    </source>
</reference>
<evidence type="ECO:0000313" key="1">
    <source>
        <dbReference type="EMBL" id="QGQ93850.1"/>
    </source>
</evidence>
<accession>A0A6B8RCC4</accession>
<dbReference type="Proteomes" id="UP000426246">
    <property type="component" value="Chromosome"/>
</dbReference>